<comment type="caution">
    <text evidence="2">The sequence shown here is derived from an EMBL/GenBank/DDBJ whole genome shotgun (WGS) entry which is preliminary data.</text>
</comment>
<evidence type="ECO:0008006" key="4">
    <source>
        <dbReference type="Google" id="ProtNLM"/>
    </source>
</evidence>
<keyword evidence="3" id="KW-1185">Reference proteome</keyword>
<reference evidence="2 3" key="1">
    <citation type="submission" date="2023-01" db="EMBL/GenBank/DDBJ databases">
        <title>Analysis of 21 Apiospora genomes using comparative genomics revels a genus with tremendous synthesis potential of carbohydrate active enzymes and secondary metabolites.</title>
        <authorList>
            <person name="Sorensen T."/>
        </authorList>
    </citation>
    <scope>NUCLEOTIDE SEQUENCE [LARGE SCALE GENOMIC DNA]</scope>
    <source>
        <strain evidence="2 3">CBS 20057</strain>
    </source>
</reference>
<evidence type="ECO:0000313" key="2">
    <source>
        <dbReference type="EMBL" id="KAK8015994.1"/>
    </source>
</evidence>
<feature type="region of interest" description="Disordered" evidence="1">
    <location>
        <begin position="1"/>
        <end position="20"/>
    </location>
</feature>
<proteinExistence type="predicted"/>
<gene>
    <name evidence="2" type="ORF">PG991_008882</name>
</gene>
<name>A0ABR1RN86_9PEZI</name>
<feature type="compositionally biased region" description="Polar residues" evidence="1">
    <location>
        <begin position="1"/>
        <end position="11"/>
    </location>
</feature>
<protein>
    <recommendedName>
        <fullName evidence="4">Transposase</fullName>
    </recommendedName>
</protein>
<evidence type="ECO:0000313" key="3">
    <source>
        <dbReference type="Proteomes" id="UP001396898"/>
    </source>
</evidence>
<dbReference type="EMBL" id="JAQQWI010000012">
    <property type="protein sequence ID" value="KAK8015994.1"/>
    <property type="molecule type" value="Genomic_DNA"/>
</dbReference>
<evidence type="ECO:0000256" key="1">
    <source>
        <dbReference type="SAM" id="MobiDB-lite"/>
    </source>
</evidence>
<sequence>MPDRTVFQTGSPAAPVRPIPKGAQQTRIGYQILRVSIRLPNLLRGWITLKRDWNMTGLGSFVTGVEAMAAP</sequence>
<dbReference type="Proteomes" id="UP001396898">
    <property type="component" value="Unassembled WGS sequence"/>
</dbReference>
<organism evidence="2 3">
    <name type="scientific">Apiospora marii</name>
    <dbReference type="NCBI Taxonomy" id="335849"/>
    <lineage>
        <taxon>Eukaryota</taxon>
        <taxon>Fungi</taxon>
        <taxon>Dikarya</taxon>
        <taxon>Ascomycota</taxon>
        <taxon>Pezizomycotina</taxon>
        <taxon>Sordariomycetes</taxon>
        <taxon>Xylariomycetidae</taxon>
        <taxon>Amphisphaeriales</taxon>
        <taxon>Apiosporaceae</taxon>
        <taxon>Apiospora</taxon>
    </lineage>
</organism>
<accession>A0ABR1RN86</accession>